<dbReference type="PROSITE" id="PS50110">
    <property type="entry name" value="RESPONSE_REGULATORY"/>
    <property type="match status" value="1"/>
</dbReference>
<feature type="modified residue" description="4-aspartylphosphate" evidence="2">
    <location>
        <position position="30"/>
    </location>
</feature>
<dbReference type="EMBL" id="FRFE01000002">
    <property type="protein sequence ID" value="SHO43427.1"/>
    <property type="molecule type" value="Genomic_DNA"/>
</dbReference>
<dbReference type="InterPro" id="IPR050595">
    <property type="entry name" value="Bact_response_regulator"/>
</dbReference>
<dbReference type="Gene3D" id="3.40.50.2300">
    <property type="match status" value="1"/>
</dbReference>
<dbReference type="GO" id="GO:0000160">
    <property type="term" value="P:phosphorelay signal transduction system"/>
    <property type="evidence" value="ECO:0007669"/>
    <property type="project" value="InterPro"/>
</dbReference>
<dbReference type="Proteomes" id="UP000184603">
    <property type="component" value="Unassembled WGS sequence"/>
</dbReference>
<feature type="domain" description="Response regulatory" evidence="3">
    <location>
        <begin position="1"/>
        <end position="98"/>
    </location>
</feature>
<dbReference type="PANTHER" id="PTHR44591:SF23">
    <property type="entry name" value="CHEY SUBFAMILY"/>
    <property type="match status" value="1"/>
</dbReference>
<proteinExistence type="predicted"/>
<dbReference type="OrthoDB" id="9794815at2"/>
<dbReference type="STRING" id="1121416.SAMN02745220_00370"/>
<dbReference type="AlphaFoldDB" id="A0A1M7XXE3"/>
<gene>
    <name evidence="4" type="ORF">SAMN02745220_00370</name>
</gene>
<dbReference type="PANTHER" id="PTHR44591">
    <property type="entry name" value="STRESS RESPONSE REGULATOR PROTEIN 1"/>
    <property type="match status" value="1"/>
</dbReference>
<evidence type="ECO:0000259" key="3">
    <source>
        <dbReference type="PROSITE" id="PS50110"/>
    </source>
</evidence>
<dbReference type="SUPFAM" id="SSF52172">
    <property type="entry name" value="CheY-like"/>
    <property type="match status" value="1"/>
</dbReference>
<evidence type="ECO:0000313" key="5">
    <source>
        <dbReference type="Proteomes" id="UP000184603"/>
    </source>
</evidence>
<evidence type="ECO:0000256" key="2">
    <source>
        <dbReference type="PROSITE-ProRule" id="PRU00169"/>
    </source>
</evidence>
<dbReference type="Pfam" id="PF00072">
    <property type="entry name" value="Response_reg"/>
    <property type="match status" value="1"/>
</dbReference>
<keyword evidence="5" id="KW-1185">Reference proteome</keyword>
<dbReference type="InterPro" id="IPR001789">
    <property type="entry name" value="Sig_transdc_resp-reg_receiver"/>
</dbReference>
<dbReference type="RefSeq" id="WP_073611751.1">
    <property type="nucleotide sequence ID" value="NZ_FRFE01000002.1"/>
</dbReference>
<accession>A0A1M7XXE3</accession>
<keyword evidence="1 2" id="KW-0597">Phosphoprotein</keyword>
<evidence type="ECO:0000256" key="1">
    <source>
        <dbReference type="ARBA" id="ARBA00022553"/>
    </source>
</evidence>
<name>A0A1M7XXE3_9BACT</name>
<feature type="non-terminal residue" evidence="4">
    <location>
        <position position="1"/>
    </location>
</feature>
<reference evidence="4 5" key="1">
    <citation type="submission" date="2016-12" db="EMBL/GenBank/DDBJ databases">
        <authorList>
            <person name="Song W.-J."/>
            <person name="Kurnit D.M."/>
        </authorList>
    </citation>
    <scope>NUCLEOTIDE SEQUENCE [LARGE SCALE GENOMIC DNA]</scope>
    <source>
        <strain evidence="4 5">DSM 18488</strain>
    </source>
</reference>
<dbReference type="InterPro" id="IPR011006">
    <property type="entry name" value="CheY-like_superfamily"/>
</dbReference>
<sequence length="100" mass="10818">RKAYTVLQSQDGLEGLTVTKRELPDLIITDIVMPNQDGIGTIMSLRKDYPEIKIVAISGGGIDPPHLYLKMAKALGASAVFVKPFDSKEFLGTVDTLLDG</sequence>
<protein>
    <submittedName>
        <fullName evidence="4">Response regulator receiver domain-containing protein</fullName>
    </submittedName>
</protein>
<evidence type="ECO:0000313" key="4">
    <source>
        <dbReference type="EMBL" id="SHO43427.1"/>
    </source>
</evidence>
<organism evidence="4 5">
    <name type="scientific">Desulfopila aestuarii DSM 18488</name>
    <dbReference type="NCBI Taxonomy" id="1121416"/>
    <lineage>
        <taxon>Bacteria</taxon>
        <taxon>Pseudomonadati</taxon>
        <taxon>Thermodesulfobacteriota</taxon>
        <taxon>Desulfobulbia</taxon>
        <taxon>Desulfobulbales</taxon>
        <taxon>Desulfocapsaceae</taxon>
        <taxon>Desulfopila</taxon>
    </lineage>
</organism>